<feature type="compositionally biased region" description="Low complexity" evidence="1">
    <location>
        <begin position="15"/>
        <end position="47"/>
    </location>
</feature>
<comment type="caution">
    <text evidence="2">The sequence shown here is derived from an EMBL/GenBank/DDBJ whole genome shotgun (WGS) entry which is preliminary data.</text>
</comment>
<proteinExistence type="predicted"/>
<keyword evidence="3" id="KW-1185">Reference proteome</keyword>
<dbReference type="EMBL" id="JAQQPM010000004">
    <property type="protein sequence ID" value="KAK2070526.1"/>
    <property type="molecule type" value="Genomic_DNA"/>
</dbReference>
<protein>
    <submittedName>
        <fullName evidence="2">Uncharacterized protein</fullName>
    </submittedName>
</protein>
<feature type="region of interest" description="Disordered" evidence="1">
    <location>
        <begin position="70"/>
        <end position="97"/>
    </location>
</feature>
<dbReference type="Proteomes" id="UP001217918">
    <property type="component" value="Unassembled WGS sequence"/>
</dbReference>
<evidence type="ECO:0000256" key="1">
    <source>
        <dbReference type="SAM" id="MobiDB-lite"/>
    </source>
</evidence>
<name>A0AAD9I3U6_9PEZI</name>
<feature type="region of interest" description="Disordered" evidence="1">
    <location>
        <begin position="1"/>
        <end position="50"/>
    </location>
</feature>
<evidence type="ECO:0000313" key="2">
    <source>
        <dbReference type="EMBL" id="KAK2070526.1"/>
    </source>
</evidence>
<feature type="compositionally biased region" description="Low complexity" evidence="1">
    <location>
        <begin position="71"/>
        <end position="97"/>
    </location>
</feature>
<accession>A0AAD9I3U6</accession>
<reference evidence="2" key="1">
    <citation type="journal article" date="2023" name="Mol. Plant Microbe Interact.">
        <title>Elucidating the Obligate Nature and Biological Capacity of an Invasive Fungal Corn Pathogen.</title>
        <authorList>
            <person name="MacCready J.S."/>
            <person name="Roggenkamp E.M."/>
            <person name="Gdanetz K."/>
            <person name="Chilvers M.I."/>
        </authorList>
    </citation>
    <scope>NUCLEOTIDE SEQUENCE</scope>
    <source>
        <strain evidence="2">PM02</strain>
    </source>
</reference>
<dbReference type="AlphaFoldDB" id="A0AAD9I3U6"/>
<evidence type="ECO:0000313" key="3">
    <source>
        <dbReference type="Proteomes" id="UP001217918"/>
    </source>
</evidence>
<gene>
    <name evidence="2" type="ORF">P8C59_005011</name>
</gene>
<sequence length="97" mass="9944">MGSSSHEMYSPPETPLESPSTDSASKTSESSYFPSSHRSSFSSISSTTDDHSSFFDCGCGCAIVTAKPEHAAAAAAATAAPHAPTRAATEPTTNSTR</sequence>
<organism evidence="2 3">
    <name type="scientific">Phyllachora maydis</name>
    <dbReference type="NCBI Taxonomy" id="1825666"/>
    <lineage>
        <taxon>Eukaryota</taxon>
        <taxon>Fungi</taxon>
        <taxon>Dikarya</taxon>
        <taxon>Ascomycota</taxon>
        <taxon>Pezizomycotina</taxon>
        <taxon>Sordariomycetes</taxon>
        <taxon>Sordariomycetidae</taxon>
        <taxon>Phyllachorales</taxon>
        <taxon>Phyllachoraceae</taxon>
        <taxon>Phyllachora</taxon>
    </lineage>
</organism>